<feature type="signal peptide" evidence="1">
    <location>
        <begin position="1"/>
        <end position="19"/>
    </location>
</feature>
<organism evidence="2">
    <name type="scientific">Rhizophora mucronata</name>
    <name type="common">Asiatic mangrove</name>
    <dbReference type="NCBI Taxonomy" id="61149"/>
    <lineage>
        <taxon>Eukaryota</taxon>
        <taxon>Viridiplantae</taxon>
        <taxon>Streptophyta</taxon>
        <taxon>Embryophyta</taxon>
        <taxon>Tracheophyta</taxon>
        <taxon>Spermatophyta</taxon>
        <taxon>Magnoliopsida</taxon>
        <taxon>eudicotyledons</taxon>
        <taxon>Gunneridae</taxon>
        <taxon>Pentapetalae</taxon>
        <taxon>rosids</taxon>
        <taxon>fabids</taxon>
        <taxon>Malpighiales</taxon>
        <taxon>Rhizophoraceae</taxon>
        <taxon>Rhizophora</taxon>
    </lineage>
</organism>
<name>A0A2P2PML7_RHIMU</name>
<proteinExistence type="predicted"/>
<dbReference type="EMBL" id="GGEC01075492">
    <property type="protein sequence ID" value="MBX55976.1"/>
    <property type="molecule type" value="Transcribed_RNA"/>
</dbReference>
<evidence type="ECO:0000256" key="1">
    <source>
        <dbReference type="SAM" id="SignalP"/>
    </source>
</evidence>
<reference evidence="2" key="1">
    <citation type="submission" date="2018-02" db="EMBL/GenBank/DDBJ databases">
        <title>Rhizophora mucronata_Transcriptome.</title>
        <authorList>
            <person name="Meera S.P."/>
            <person name="Sreeshan A."/>
            <person name="Augustine A."/>
        </authorList>
    </citation>
    <scope>NUCLEOTIDE SEQUENCE</scope>
    <source>
        <tissue evidence="2">Leaf</tissue>
    </source>
</reference>
<dbReference type="AlphaFoldDB" id="A0A2P2PML7"/>
<protein>
    <submittedName>
        <fullName evidence="2">Uncharacterized protein</fullName>
    </submittedName>
</protein>
<evidence type="ECO:0000313" key="2">
    <source>
        <dbReference type="EMBL" id="MBX55976.1"/>
    </source>
</evidence>
<feature type="chain" id="PRO_5015131796" evidence="1">
    <location>
        <begin position="20"/>
        <end position="55"/>
    </location>
</feature>
<accession>A0A2P2PML7</accession>
<sequence length="55" mass="6395">MFAFILLILCSLPFDNWNSNHLPWNDHGMNGVFTIHGRLYINICIQIFHGFVTVC</sequence>
<keyword evidence="1" id="KW-0732">Signal</keyword>